<dbReference type="EMBL" id="BAAAID010000005">
    <property type="protein sequence ID" value="GAA0920494.1"/>
    <property type="molecule type" value="Genomic_DNA"/>
</dbReference>
<name>A0ABN1P182_9ACTN</name>
<comment type="caution">
    <text evidence="1">The sequence shown here is derived from an EMBL/GenBank/DDBJ whole genome shotgun (WGS) entry which is preliminary data.</text>
</comment>
<proteinExistence type="predicted"/>
<organism evidence="1 2">
    <name type="scientific">Streptomyces rhizosphaericus</name>
    <dbReference type="NCBI Taxonomy" id="114699"/>
    <lineage>
        <taxon>Bacteria</taxon>
        <taxon>Bacillati</taxon>
        <taxon>Actinomycetota</taxon>
        <taxon>Actinomycetes</taxon>
        <taxon>Kitasatosporales</taxon>
        <taxon>Streptomycetaceae</taxon>
        <taxon>Streptomyces</taxon>
        <taxon>Streptomyces violaceusniger group</taxon>
    </lineage>
</organism>
<protein>
    <recommendedName>
        <fullName evidence="3">Core-binding (CB) domain-containing protein</fullName>
    </recommendedName>
</protein>
<evidence type="ECO:0000313" key="1">
    <source>
        <dbReference type="EMBL" id="GAA0920494.1"/>
    </source>
</evidence>
<sequence length="54" mass="5899">MSGTTVLTEKWPVLGRYEQAATWLTIWTDLGRAPRTIDAYARGLAEYGASPKAG</sequence>
<accession>A0ABN1P182</accession>
<dbReference type="Proteomes" id="UP001500418">
    <property type="component" value="Unassembled WGS sequence"/>
</dbReference>
<evidence type="ECO:0008006" key="3">
    <source>
        <dbReference type="Google" id="ProtNLM"/>
    </source>
</evidence>
<gene>
    <name evidence="1" type="ORF">GCM10009575_013340</name>
</gene>
<evidence type="ECO:0000313" key="2">
    <source>
        <dbReference type="Proteomes" id="UP001500418"/>
    </source>
</evidence>
<keyword evidence="2" id="KW-1185">Reference proteome</keyword>
<reference evidence="1 2" key="1">
    <citation type="journal article" date="2019" name="Int. J. Syst. Evol. Microbiol.">
        <title>The Global Catalogue of Microorganisms (GCM) 10K type strain sequencing project: providing services to taxonomists for standard genome sequencing and annotation.</title>
        <authorList>
            <consortium name="The Broad Institute Genomics Platform"/>
            <consortium name="The Broad Institute Genome Sequencing Center for Infectious Disease"/>
            <person name="Wu L."/>
            <person name="Ma J."/>
        </authorList>
    </citation>
    <scope>NUCLEOTIDE SEQUENCE [LARGE SCALE GENOMIC DNA]</scope>
    <source>
        <strain evidence="1 2">JCM 11444</strain>
    </source>
</reference>